<proteinExistence type="predicted"/>
<name>A0ABY5DZ55_9ACTN</name>
<evidence type="ECO:0000313" key="2">
    <source>
        <dbReference type="EMBL" id="UTI66971.1"/>
    </source>
</evidence>
<evidence type="ECO:0000313" key="3">
    <source>
        <dbReference type="Proteomes" id="UP001056035"/>
    </source>
</evidence>
<protein>
    <recommendedName>
        <fullName evidence="4">DUF4244 domain-containing protein</fullName>
    </recommendedName>
</protein>
<dbReference type="RefSeq" id="WP_254573623.1">
    <property type="nucleotide sequence ID" value="NZ_CP098502.1"/>
</dbReference>
<keyword evidence="3" id="KW-1185">Reference proteome</keyword>
<feature type="transmembrane region" description="Helical" evidence="1">
    <location>
        <begin position="27"/>
        <end position="45"/>
    </location>
</feature>
<dbReference type="EMBL" id="CP098502">
    <property type="protein sequence ID" value="UTI66971.1"/>
    <property type="molecule type" value="Genomic_DNA"/>
</dbReference>
<keyword evidence="1" id="KW-0472">Membrane</keyword>
<evidence type="ECO:0008006" key="4">
    <source>
        <dbReference type="Google" id="ProtNLM"/>
    </source>
</evidence>
<sequence>MPRQPTTPARRARALAVRLGGDGGQGTVEYVALLLLVAAILTAVVTQTHGHFDIGTTIGTKLKEVITTVGTSRK</sequence>
<evidence type="ECO:0000256" key="1">
    <source>
        <dbReference type="SAM" id="Phobius"/>
    </source>
</evidence>
<gene>
    <name evidence="2" type="ORF">NBH00_12355</name>
</gene>
<keyword evidence="1" id="KW-0812">Transmembrane</keyword>
<organism evidence="2 3">
    <name type="scientific">Paraconexibacter antarcticus</name>
    <dbReference type="NCBI Taxonomy" id="2949664"/>
    <lineage>
        <taxon>Bacteria</taxon>
        <taxon>Bacillati</taxon>
        <taxon>Actinomycetota</taxon>
        <taxon>Thermoleophilia</taxon>
        <taxon>Solirubrobacterales</taxon>
        <taxon>Paraconexibacteraceae</taxon>
        <taxon>Paraconexibacter</taxon>
    </lineage>
</organism>
<keyword evidence="1" id="KW-1133">Transmembrane helix</keyword>
<accession>A0ABY5DZ55</accession>
<dbReference type="Proteomes" id="UP001056035">
    <property type="component" value="Chromosome"/>
</dbReference>
<reference evidence="2 3" key="1">
    <citation type="submission" date="2022-06" db="EMBL/GenBank/DDBJ databases">
        <title>Paraconexibacter antarcticus.</title>
        <authorList>
            <person name="Kim C.S."/>
        </authorList>
    </citation>
    <scope>NUCLEOTIDE SEQUENCE [LARGE SCALE GENOMIC DNA]</scope>
    <source>
        <strain evidence="2 3">02-257</strain>
    </source>
</reference>